<evidence type="ECO:0000256" key="1">
    <source>
        <dbReference type="SAM" id="MobiDB-lite"/>
    </source>
</evidence>
<feature type="region of interest" description="Disordered" evidence="1">
    <location>
        <begin position="181"/>
        <end position="212"/>
    </location>
</feature>
<evidence type="ECO:0000313" key="3">
    <source>
        <dbReference type="Proteomes" id="UP000799118"/>
    </source>
</evidence>
<dbReference type="Proteomes" id="UP000799118">
    <property type="component" value="Unassembled WGS sequence"/>
</dbReference>
<proteinExistence type="predicted"/>
<gene>
    <name evidence="2" type="ORF">BT96DRAFT_318623</name>
</gene>
<keyword evidence="3" id="KW-1185">Reference proteome</keyword>
<evidence type="ECO:0000313" key="2">
    <source>
        <dbReference type="EMBL" id="KAE9391175.1"/>
    </source>
</evidence>
<protein>
    <submittedName>
        <fullName evidence="2">Uncharacterized protein</fullName>
    </submittedName>
</protein>
<dbReference type="AlphaFoldDB" id="A0A6A4H1G1"/>
<reference evidence="2" key="1">
    <citation type="journal article" date="2019" name="Environ. Microbiol.">
        <title>Fungal ecological strategies reflected in gene transcription - a case study of two litter decomposers.</title>
        <authorList>
            <person name="Barbi F."/>
            <person name="Kohler A."/>
            <person name="Barry K."/>
            <person name="Baskaran P."/>
            <person name="Daum C."/>
            <person name="Fauchery L."/>
            <person name="Ihrmark K."/>
            <person name="Kuo A."/>
            <person name="LaButti K."/>
            <person name="Lipzen A."/>
            <person name="Morin E."/>
            <person name="Grigoriev I.V."/>
            <person name="Henrissat B."/>
            <person name="Lindahl B."/>
            <person name="Martin F."/>
        </authorList>
    </citation>
    <scope>NUCLEOTIDE SEQUENCE</scope>
    <source>
        <strain evidence="2">JB14</strain>
    </source>
</reference>
<dbReference type="EMBL" id="ML769634">
    <property type="protein sequence ID" value="KAE9391175.1"/>
    <property type="molecule type" value="Genomic_DNA"/>
</dbReference>
<sequence length="212" mass="23824">MSSFNAKEFFKQQKELMNLSDDDRDERYVARMTGNKLLNEKEDVDMIDLTEFDNVQYTSTPATSCLKRKTTRSIPLPSSPRIKRSKIAPNLPSVELDAQSTSYHIDEDATTESLASQASQETIIIDDDDEEPFLKAKSTPPLTVSDSSMVRSSPIDDTSNIFIVVAPKNTEQKKSVHVEAKHAANRKTIRKPIPVFQLQQPRADPANETSNH</sequence>
<name>A0A6A4H1G1_9AGAR</name>
<accession>A0A6A4H1G1</accession>
<organism evidence="2 3">
    <name type="scientific">Gymnopus androsaceus JB14</name>
    <dbReference type="NCBI Taxonomy" id="1447944"/>
    <lineage>
        <taxon>Eukaryota</taxon>
        <taxon>Fungi</taxon>
        <taxon>Dikarya</taxon>
        <taxon>Basidiomycota</taxon>
        <taxon>Agaricomycotina</taxon>
        <taxon>Agaricomycetes</taxon>
        <taxon>Agaricomycetidae</taxon>
        <taxon>Agaricales</taxon>
        <taxon>Marasmiineae</taxon>
        <taxon>Omphalotaceae</taxon>
        <taxon>Gymnopus</taxon>
    </lineage>
</organism>